<gene>
    <name evidence="1" type="ORF">M20_1209</name>
</gene>
<accession>A0A0V8E5J2</accession>
<proteinExistence type="predicted"/>
<evidence type="ECO:0000313" key="1">
    <source>
        <dbReference type="EMBL" id="KSU21003.1"/>
    </source>
</evidence>
<dbReference type="PATRIC" id="fig|1360.114.peg.1713"/>
<evidence type="ECO:0000313" key="2">
    <source>
        <dbReference type="Proteomes" id="UP000053719"/>
    </source>
</evidence>
<sequence length="49" mass="5602">MRVDSLLTSLSTVLKHFAKKLGQLEQKIQALGVEQQQSKIETEQKTYRA</sequence>
<dbReference type="Proteomes" id="UP000053719">
    <property type="component" value="Unassembled WGS sequence"/>
</dbReference>
<dbReference type="EMBL" id="LKLU01000071">
    <property type="protein sequence ID" value="KSU21003.1"/>
    <property type="molecule type" value="Genomic_DNA"/>
</dbReference>
<comment type="caution">
    <text evidence="1">The sequence shown here is derived from an EMBL/GenBank/DDBJ whole genome shotgun (WGS) entry which is preliminary data.</text>
</comment>
<organism evidence="1 2">
    <name type="scientific">Lactococcus lactis subsp. lactis</name>
    <name type="common">Streptococcus lactis</name>
    <dbReference type="NCBI Taxonomy" id="1360"/>
    <lineage>
        <taxon>Bacteria</taxon>
        <taxon>Bacillati</taxon>
        <taxon>Bacillota</taxon>
        <taxon>Bacilli</taxon>
        <taxon>Lactobacillales</taxon>
        <taxon>Streptococcaceae</taxon>
        <taxon>Lactococcus</taxon>
    </lineage>
</organism>
<name>A0A0V8E5J2_LACLL</name>
<dbReference type="AlphaFoldDB" id="A0A0V8E5J2"/>
<protein>
    <submittedName>
        <fullName evidence="1">Uncharacterized protein</fullName>
    </submittedName>
</protein>
<reference evidence="2" key="1">
    <citation type="submission" date="2015-10" db="EMBL/GenBank/DDBJ databases">
        <title>Draft Genome Sequences of 11 Lactococcus lactis subspecies cremoris strains.</title>
        <authorList>
            <person name="Wels M."/>
            <person name="Backus L."/>
            <person name="Boekhorst J."/>
            <person name="Dijkstra A."/>
            <person name="Beerthuizen M."/>
            <person name="Kelly W."/>
            <person name="Siezen R."/>
            <person name="Bachmann H."/>
            <person name="Van Hijum S."/>
        </authorList>
    </citation>
    <scope>NUCLEOTIDE SEQUENCE [LARGE SCALE GENOMIC DNA]</scope>
    <source>
        <strain evidence="2">M20</strain>
    </source>
</reference>